<keyword evidence="2" id="KW-1185">Reference proteome</keyword>
<proteinExistence type="predicted"/>
<dbReference type="EMBL" id="BMAV01014852">
    <property type="protein sequence ID" value="GFY63578.1"/>
    <property type="molecule type" value="Genomic_DNA"/>
</dbReference>
<accession>A0A8X6Y0T4</accession>
<reference evidence="1" key="1">
    <citation type="submission" date="2020-08" db="EMBL/GenBank/DDBJ databases">
        <title>Multicomponent nature underlies the extraordinary mechanical properties of spider dragline silk.</title>
        <authorList>
            <person name="Kono N."/>
            <person name="Nakamura H."/>
            <person name="Mori M."/>
            <person name="Yoshida Y."/>
            <person name="Ohtoshi R."/>
            <person name="Malay A.D."/>
            <person name="Moran D.A.P."/>
            <person name="Tomita M."/>
            <person name="Numata K."/>
            <person name="Arakawa K."/>
        </authorList>
    </citation>
    <scope>NUCLEOTIDE SEQUENCE</scope>
</reference>
<comment type="caution">
    <text evidence="1">The sequence shown here is derived from an EMBL/GenBank/DDBJ whole genome shotgun (WGS) entry which is preliminary data.</text>
</comment>
<dbReference type="AlphaFoldDB" id="A0A8X6Y0T4"/>
<protein>
    <submittedName>
        <fullName evidence="1">Uncharacterized protein</fullName>
    </submittedName>
</protein>
<gene>
    <name evidence="1" type="ORF">TNIN_150831</name>
</gene>
<dbReference type="Proteomes" id="UP000886998">
    <property type="component" value="Unassembled WGS sequence"/>
</dbReference>
<name>A0A8X6Y0T4_9ARAC</name>
<evidence type="ECO:0000313" key="1">
    <source>
        <dbReference type="EMBL" id="GFY63578.1"/>
    </source>
</evidence>
<sequence>MGKPLRVHYSAYSHLHPREGRAEGSFAKEGGIHIQSTPSEVEKLVSPLYRAEHTGSGRVQKVKFRKLRFRHFFDKGERNGSQYTTQLGITIVRLPLKVHCGCQETLSDTEFNISHRFVAQFVINNNEEERDYLV</sequence>
<evidence type="ECO:0000313" key="2">
    <source>
        <dbReference type="Proteomes" id="UP000886998"/>
    </source>
</evidence>
<organism evidence="1 2">
    <name type="scientific">Trichonephila inaurata madagascariensis</name>
    <dbReference type="NCBI Taxonomy" id="2747483"/>
    <lineage>
        <taxon>Eukaryota</taxon>
        <taxon>Metazoa</taxon>
        <taxon>Ecdysozoa</taxon>
        <taxon>Arthropoda</taxon>
        <taxon>Chelicerata</taxon>
        <taxon>Arachnida</taxon>
        <taxon>Araneae</taxon>
        <taxon>Araneomorphae</taxon>
        <taxon>Entelegynae</taxon>
        <taxon>Araneoidea</taxon>
        <taxon>Nephilidae</taxon>
        <taxon>Trichonephila</taxon>
        <taxon>Trichonephila inaurata</taxon>
    </lineage>
</organism>